<name>A0ABU8XSF6_9PROT</name>
<reference evidence="2 3" key="1">
    <citation type="submission" date="2024-01" db="EMBL/GenBank/DDBJ databases">
        <title>Multi-omics insights into the function and evolution of sodium benzoate biodegradation pathways in Benzoatithermus flavus gen. nov., sp. nov. from hot spring.</title>
        <authorList>
            <person name="Hu C.-J."/>
            <person name="Li W.-J."/>
        </authorList>
    </citation>
    <scope>NUCLEOTIDE SEQUENCE [LARGE SCALE GENOMIC DNA]</scope>
    <source>
        <strain evidence="2 3">SYSU G07066</strain>
    </source>
</reference>
<sequence length="279" mass="29747">MKKLIATSALALLVGMGTALADEVKIKQNFDLDRIDQKVTNKLEATRSVTGSKLDGTNIQNVLQWRDVSPDMGADYGDIYQFDQYTDEEQRILNEVSSKYGAVGAELSATNLQNVLNLEDKLGGSEEVGDHILIDQKLEDTLQTATNRITADNEVLSGSKAEITNLANVASVVDQYGGGEYGNIVRLDQMARDSVQKAENVVRSGGVGGITMSALNGVNIASFDLKDQSGKADIELDQKTRDITQTISNRIDASGAVANATLSGTNLGNVISFAAAATN</sequence>
<organism evidence="2 3">
    <name type="scientific">Benzoatithermus flavus</name>
    <dbReference type="NCBI Taxonomy" id="3108223"/>
    <lineage>
        <taxon>Bacteria</taxon>
        <taxon>Pseudomonadati</taxon>
        <taxon>Pseudomonadota</taxon>
        <taxon>Alphaproteobacteria</taxon>
        <taxon>Geminicoccales</taxon>
        <taxon>Geminicoccaceae</taxon>
        <taxon>Benzoatithermus</taxon>
    </lineage>
</organism>
<evidence type="ECO:0000313" key="2">
    <source>
        <dbReference type="EMBL" id="MEK0082907.1"/>
    </source>
</evidence>
<dbReference type="RefSeq" id="WP_418158757.1">
    <property type="nucleotide sequence ID" value="NZ_JBBLZC010000005.1"/>
</dbReference>
<evidence type="ECO:0000313" key="3">
    <source>
        <dbReference type="Proteomes" id="UP001375743"/>
    </source>
</evidence>
<gene>
    <name evidence="2" type="ORF">U1T56_07080</name>
</gene>
<evidence type="ECO:0008006" key="4">
    <source>
        <dbReference type="Google" id="ProtNLM"/>
    </source>
</evidence>
<dbReference type="EMBL" id="JBBLZC010000005">
    <property type="protein sequence ID" value="MEK0082907.1"/>
    <property type="molecule type" value="Genomic_DNA"/>
</dbReference>
<dbReference type="Proteomes" id="UP001375743">
    <property type="component" value="Unassembled WGS sequence"/>
</dbReference>
<feature type="signal peptide" evidence="1">
    <location>
        <begin position="1"/>
        <end position="21"/>
    </location>
</feature>
<accession>A0ABU8XSF6</accession>
<comment type="caution">
    <text evidence="2">The sequence shown here is derived from an EMBL/GenBank/DDBJ whole genome shotgun (WGS) entry which is preliminary data.</text>
</comment>
<feature type="chain" id="PRO_5045334047" description="Flagellin" evidence="1">
    <location>
        <begin position="22"/>
        <end position="279"/>
    </location>
</feature>
<keyword evidence="3" id="KW-1185">Reference proteome</keyword>
<protein>
    <recommendedName>
        <fullName evidence="4">Flagellin</fullName>
    </recommendedName>
</protein>
<evidence type="ECO:0000256" key="1">
    <source>
        <dbReference type="SAM" id="SignalP"/>
    </source>
</evidence>
<proteinExistence type="predicted"/>
<keyword evidence="1" id="KW-0732">Signal</keyword>